<evidence type="ECO:0000313" key="3">
    <source>
        <dbReference type="Proteomes" id="UP000824082"/>
    </source>
</evidence>
<keyword evidence="1" id="KW-0472">Membrane</keyword>
<dbReference type="InterPro" id="IPR010699">
    <property type="entry name" value="DUF1275"/>
</dbReference>
<feature type="transmembrane region" description="Helical" evidence="1">
    <location>
        <begin position="54"/>
        <end position="77"/>
    </location>
</feature>
<organism evidence="2 3">
    <name type="scientific">Candidatus Egerieicola faecale</name>
    <dbReference type="NCBI Taxonomy" id="2840774"/>
    <lineage>
        <taxon>Bacteria</taxon>
        <taxon>Bacillati</taxon>
        <taxon>Bacillota</taxon>
        <taxon>Clostridia</taxon>
        <taxon>Eubacteriales</taxon>
        <taxon>Oscillospiraceae</taxon>
        <taxon>Oscillospiraceae incertae sedis</taxon>
        <taxon>Candidatus Egerieicola</taxon>
    </lineage>
</organism>
<proteinExistence type="predicted"/>
<dbReference type="PANTHER" id="PTHR37314">
    <property type="entry name" value="SLR0142 PROTEIN"/>
    <property type="match status" value="1"/>
</dbReference>
<dbReference type="PANTHER" id="PTHR37314:SF4">
    <property type="entry name" value="UPF0700 TRANSMEMBRANE PROTEIN YOAK"/>
    <property type="match status" value="1"/>
</dbReference>
<accession>A0A9D1IR99</accession>
<sequence>MKASNRYEGLIHYGMSLVGGMLGVYSILCFSAFFGSAQTANLIYIVTSLLGGDWLQVLLRVGGALLFAAAIVLTVCLNKKHPTGMRLVSIGVDAAAVVVLSLLPEGANPVLGMYPLFFATAFQWNCYSGAKGFACSSIFSTNNFRQFVSAATEVLVYRNRQQKAKAKFFGCTLLSFHLGAAAGFLLWLVFRMDAALFAILPLAFSLGLVLLDTKAAQVKLVPLRWKRLRWYARFRGLLFRGSRG</sequence>
<feature type="transmembrane region" description="Helical" evidence="1">
    <location>
        <begin position="12"/>
        <end position="34"/>
    </location>
</feature>
<name>A0A9D1IR99_9FIRM</name>
<dbReference type="Proteomes" id="UP000824082">
    <property type="component" value="Unassembled WGS sequence"/>
</dbReference>
<reference evidence="2" key="1">
    <citation type="submission" date="2020-10" db="EMBL/GenBank/DDBJ databases">
        <authorList>
            <person name="Gilroy R."/>
        </authorList>
    </citation>
    <scope>NUCLEOTIDE SEQUENCE</scope>
    <source>
        <strain evidence="2">4509</strain>
    </source>
</reference>
<keyword evidence="1" id="KW-1133">Transmembrane helix</keyword>
<dbReference type="Pfam" id="PF06912">
    <property type="entry name" value="DUF1275"/>
    <property type="match status" value="1"/>
</dbReference>
<dbReference type="AlphaFoldDB" id="A0A9D1IR99"/>
<comment type="caution">
    <text evidence="2">The sequence shown here is derived from an EMBL/GenBank/DDBJ whole genome shotgun (WGS) entry which is preliminary data.</text>
</comment>
<keyword evidence="1" id="KW-0812">Transmembrane</keyword>
<protein>
    <submittedName>
        <fullName evidence="2">DUF1275 domain-containing protein</fullName>
    </submittedName>
</protein>
<reference evidence="2" key="2">
    <citation type="journal article" date="2021" name="PeerJ">
        <title>Extensive microbial diversity within the chicken gut microbiome revealed by metagenomics and culture.</title>
        <authorList>
            <person name="Gilroy R."/>
            <person name="Ravi A."/>
            <person name="Getino M."/>
            <person name="Pursley I."/>
            <person name="Horton D.L."/>
            <person name="Alikhan N.F."/>
            <person name="Baker D."/>
            <person name="Gharbi K."/>
            <person name="Hall N."/>
            <person name="Watson M."/>
            <person name="Adriaenssens E.M."/>
            <person name="Foster-Nyarko E."/>
            <person name="Jarju S."/>
            <person name="Secka A."/>
            <person name="Antonio M."/>
            <person name="Oren A."/>
            <person name="Chaudhuri R.R."/>
            <person name="La Ragione R."/>
            <person name="Hildebrand F."/>
            <person name="Pallen M.J."/>
        </authorList>
    </citation>
    <scope>NUCLEOTIDE SEQUENCE</scope>
    <source>
        <strain evidence="2">4509</strain>
    </source>
</reference>
<dbReference type="EMBL" id="DVMX01000101">
    <property type="protein sequence ID" value="HIU41912.1"/>
    <property type="molecule type" value="Genomic_DNA"/>
</dbReference>
<gene>
    <name evidence="2" type="ORF">IAD19_05090</name>
</gene>
<evidence type="ECO:0000256" key="1">
    <source>
        <dbReference type="SAM" id="Phobius"/>
    </source>
</evidence>
<evidence type="ECO:0000313" key="2">
    <source>
        <dbReference type="EMBL" id="HIU41912.1"/>
    </source>
</evidence>
<feature type="transmembrane region" description="Helical" evidence="1">
    <location>
        <begin position="194"/>
        <end position="211"/>
    </location>
</feature>
<feature type="transmembrane region" description="Helical" evidence="1">
    <location>
        <begin position="168"/>
        <end position="188"/>
    </location>
</feature>